<evidence type="ECO:0000259" key="1">
    <source>
        <dbReference type="Pfam" id="PF09407"/>
    </source>
</evidence>
<keyword evidence="3" id="KW-1185">Reference proteome</keyword>
<dbReference type="InterPro" id="IPR018547">
    <property type="entry name" value="AbiEi_C"/>
</dbReference>
<sequence length="264" mass="30337">MTLSAFINNQLSLENYAFTFDEIAEAYKDKSETSVNNDLKYATQKGDIVPLRHHFYLIIPPRYSRQGKLPLELYVDKLFSFLKRKYYVGLYSAARFHGAAHQQIQKDYVIHSGSAFLDIKKNAIQIHFISTNKWNKDNIVSRKSDSGLFNISSPALTAADLLYHQSKIGGLNRVFTVIEELIEVINQEDIARLLDWYPHKSVLQRLGFILQEVEGETDKTACLYEHLSNLKFYPTLLSPKSKEKPGAVSNRWKVDVNVKMESDL</sequence>
<proteinExistence type="predicted"/>
<comment type="caution">
    <text evidence="2">The sequence shown here is derived from an EMBL/GenBank/DDBJ whole genome shotgun (WGS) entry which is preliminary data.</text>
</comment>
<dbReference type="EMBL" id="VFWZ01000007">
    <property type="protein sequence ID" value="TPN83437.1"/>
    <property type="molecule type" value="Genomic_DNA"/>
</dbReference>
<evidence type="ECO:0000313" key="2">
    <source>
        <dbReference type="EMBL" id="TPN83437.1"/>
    </source>
</evidence>
<name>A0A504IY77_9FLAO</name>
<feature type="domain" description="AbiEi antitoxin C-terminal" evidence="1">
    <location>
        <begin position="69"/>
        <end position="211"/>
    </location>
</feature>
<gene>
    <name evidence="2" type="ORF">FHK87_19660</name>
</gene>
<dbReference type="RefSeq" id="WP_140595599.1">
    <property type="nucleotide sequence ID" value="NZ_VFWZ01000007.1"/>
</dbReference>
<protein>
    <recommendedName>
        <fullName evidence="1">AbiEi antitoxin C-terminal domain-containing protein</fullName>
    </recommendedName>
</protein>
<reference evidence="2 3" key="1">
    <citation type="submission" date="2019-06" db="EMBL/GenBank/DDBJ databases">
        <authorList>
            <person name="Meng X."/>
        </authorList>
    </citation>
    <scope>NUCLEOTIDE SEQUENCE [LARGE SCALE GENOMIC DNA]</scope>
    <source>
        <strain evidence="2 3">M625</strain>
    </source>
</reference>
<dbReference type="OrthoDB" id="42441at2"/>
<dbReference type="AlphaFoldDB" id="A0A504IY77"/>
<dbReference type="Pfam" id="PF09407">
    <property type="entry name" value="AbiEi_1"/>
    <property type="match status" value="1"/>
</dbReference>
<accession>A0A504IY77</accession>
<evidence type="ECO:0000313" key="3">
    <source>
        <dbReference type="Proteomes" id="UP000315540"/>
    </source>
</evidence>
<dbReference type="Proteomes" id="UP000315540">
    <property type="component" value="Unassembled WGS sequence"/>
</dbReference>
<organism evidence="2 3">
    <name type="scientific">Aquimarina algicola</name>
    <dbReference type="NCBI Taxonomy" id="2589995"/>
    <lineage>
        <taxon>Bacteria</taxon>
        <taxon>Pseudomonadati</taxon>
        <taxon>Bacteroidota</taxon>
        <taxon>Flavobacteriia</taxon>
        <taxon>Flavobacteriales</taxon>
        <taxon>Flavobacteriaceae</taxon>
        <taxon>Aquimarina</taxon>
    </lineage>
</organism>